<dbReference type="AlphaFoldDB" id="A0A506Q3D1"/>
<keyword evidence="2" id="KW-1185">Reference proteome</keyword>
<dbReference type="Proteomes" id="UP000317747">
    <property type="component" value="Unassembled WGS sequence"/>
</dbReference>
<comment type="caution">
    <text evidence="1">The sequence shown here is derived from an EMBL/GenBank/DDBJ whole genome shotgun (WGS) entry which is preliminary data.</text>
</comment>
<accession>A0A506Q3D1</accession>
<dbReference type="RefSeq" id="WP_128084141.1">
    <property type="nucleotide sequence ID" value="NZ_CP071405.1"/>
</dbReference>
<name>A0A506Q3D1_9GAMM</name>
<dbReference type="EMBL" id="VHJA01000060">
    <property type="protein sequence ID" value="TPV40451.1"/>
    <property type="molecule type" value="Genomic_DNA"/>
</dbReference>
<proteinExistence type="predicted"/>
<dbReference type="OrthoDB" id="6548922at2"/>
<sequence>MTDFEEKLLASGFSQKDIRKLKSIVQKDKYQKETLQQLVNELSKRFLGGRSRGFCPVILP</sequence>
<gene>
    <name evidence="1" type="ORF">FJW01_12090</name>
</gene>
<evidence type="ECO:0000313" key="1">
    <source>
        <dbReference type="EMBL" id="TPV40451.1"/>
    </source>
</evidence>
<protein>
    <submittedName>
        <fullName evidence="1">Uncharacterized protein</fullName>
    </submittedName>
</protein>
<evidence type="ECO:0000313" key="2">
    <source>
        <dbReference type="Proteomes" id="UP000317747"/>
    </source>
</evidence>
<organism evidence="1 2">
    <name type="scientific">Pantoea deleyi</name>
    <dbReference type="NCBI Taxonomy" id="470932"/>
    <lineage>
        <taxon>Bacteria</taxon>
        <taxon>Pseudomonadati</taxon>
        <taxon>Pseudomonadota</taxon>
        <taxon>Gammaproteobacteria</taxon>
        <taxon>Enterobacterales</taxon>
        <taxon>Erwiniaceae</taxon>
        <taxon>Pantoea</taxon>
    </lineage>
</organism>
<reference evidence="1 2" key="1">
    <citation type="submission" date="2019-06" db="EMBL/GenBank/DDBJ databases">
        <title>Taxogenomics and systematics of the genus Pantoea.</title>
        <authorList>
            <person name="Tambong J.T."/>
        </authorList>
    </citation>
    <scope>NUCLEOTIDE SEQUENCE [LARGE SCALE GENOMIC DNA]</scope>
    <source>
        <strain evidence="1 2">LMG 24200</strain>
    </source>
</reference>